<evidence type="ECO:0000256" key="2">
    <source>
        <dbReference type="ARBA" id="ARBA00022679"/>
    </source>
</evidence>
<keyword evidence="2" id="KW-0808">Transferase</keyword>
<gene>
    <name evidence="5" type="ORF">B9Q03_00480</name>
</gene>
<evidence type="ECO:0000256" key="1">
    <source>
        <dbReference type="ARBA" id="ARBA00022603"/>
    </source>
</evidence>
<keyword evidence="1" id="KW-0489">Methyltransferase</keyword>
<accession>A0A2R6B1R8</accession>
<dbReference type="PANTHER" id="PTHR13610">
    <property type="entry name" value="METHYLTRANSFERASE DOMAIN-CONTAINING PROTEIN"/>
    <property type="match status" value="1"/>
</dbReference>
<dbReference type="Gene3D" id="3.40.50.150">
    <property type="entry name" value="Vaccinia Virus protein VP39"/>
    <property type="match status" value="1"/>
</dbReference>
<evidence type="ECO:0000313" key="6">
    <source>
        <dbReference type="Proteomes" id="UP000240322"/>
    </source>
</evidence>
<sequence length="155" mass="17379">MILAPFDRTPPTVARAMLKLAGLRQGERLLDVGCGDGVIIAEAAKLGATAVGVDIEARLVRQAWERCAKLGLLSRVHLVVGDYKAVKSWEFNVIALYLTTRGNIAVLEDLLSQPSPTSQIRIVTHDFKLPMLEPVRVREFGYRRFDRRTLYLYTI</sequence>
<dbReference type="InterPro" id="IPR026170">
    <property type="entry name" value="FAM173A/B"/>
</dbReference>
<proteinExistence type="predicted"/>
<evidence type="ECO:0000256" key="3">
    <source>
        <dbReference type="ARBA" id="ARBA00022691"/>
    </source>
</evidence>
<name>A0A2R6B1R8_9ARCH</name>
<organism evidence="5 6">
    <name type="scientific">Candidatus Marsarchaeota G2 archaeon OSP_D</name>
    <dbReference type="NCBI Taxonomy" id="1978157"/>
    <lineage>
        <taxon>Archaea</taxon>
        <taxon>Candidatus Marsarchaeota</taxon>
        <taxon>Candidatus Marsarchaeota group 2</taxon>
    </lineage>
</organism>
<keyword evidence="3" id="KW-0949">S-adenosyl-L-methionine</keyword>
<comment type="caution">
    <text evidence="5">The sequence shown here is derived from an EMBL/GenBank/DDBJ whole genome shotgun (WGS) entry which is preliminary data.</text>
</comment>
<dbReference type="CDD" id="cd02440">
    <property type="entry name" value="AdoMet_MTases"/>
    <property type="match status" value="1"/>
</dbReference>
<dbReference type="GO" id="GO:0032259">
    <property type="term" value="P:methylation"/>
    <property type="evidence" value="ECO:0007669"/>
    <property type="project" value="UniProtKB-KW"/>
</dbReference>
<dbReference type="PANTHER" id="PTHR13610:SF11">
    <property type="entry name" value="METHYLTRANSFERASE DOMAIN-CONTAINING PROTEIN"/>
    <property type="match status" value="1"/>
</dbReference>
<reference evidence="5 6" key="1">
    <citation type="submission" date="2017-04" db="EMBL/GenBank/DDBJ databases">
        <title>Novel microbial lineages endemic to geothermal iron-oxide mats fill important gaps in the evolutionary history of Archaea.</title>
        <authorList>
            <person name="Jay Z.J."/>
            <person name="Beam J.P."/>
            <person name="Dlakic M."/>
            <person name="Rusch D.B."/>
            <person name="Kozubal M.A."/>
            <person name="Inskeep W.P."/>
        </authorList>
    </citation>
    <scope>NUCLEOTIDE SEQUENCE [LARGE SCALE GENOMIC DNA]</scope>
    <source>
        <strain evidence="5">OSP_D</strain>
    </source>
</reference>
<dbReference type="GO" id="GO:0016279">
    <property type="term" value="F:protein-lysine N-methyltransferase activity"/>
    <property type="evidence" value="ECO:0007669"/>
    <property type="project" value="InterPro"/>
</dbReference>
<dbReference type="SUPFAM" id="SSF53335">
    <property type="entry name" value="S-adenosyl-L-methionine-dependent methyltransferases"/>
    <property type="match status" value="1"/>
</dbReference>
<evidence type="ECO:0000313" key="5">
    <source>
        <dbReference type="EMBL" id="PSN92533.1"/>
    </source>
</evidence>
<feature type="domain" description="Methyltransferase" evidence="4">
    <location>
        <begin position="25"/>
        <end position="94"/>
    </location>
</feature>
<dbReference type="Pfam" id="PF13847">
    <property type="entry name" value="Methyltransf_31"/>
    <property type="match status" value="1"/>
</dbReference>
<evidence type="ECO:0000259" key="4">
    <source>
        <dbReference type="Pfam" id="PF13847"/>
    </source>
</evidence>
<protein>
    <recommendedName>
        <fullName evidence="4">Methyltransferase domain-containing protein</fullName>
    </recommendedName>
</protein>
<dbReference type="InterPro" id="IPR025714">
    <property type="entry name" value="Methyltranfer_dom"/>
</dbReference>
<dbReference type="Proteomes" id="UP000240322">
    <property type="component" value="Unassembled WGS sequence"/>
</dbReference>
<dbReference type="InterPro" id="IPR029063">
    <property type="entry name" value="SAM-dependent_MTases_sf"/>
</dbReference>
<dbReference type="AlphaFoldDB" id="A0A2R6B1R8"/>
<dbReference type="EMBL" id="NEXE01000002">
    <property type="protein sequence ID" value="PSN92533.1"/>
    <property type="molecule type" value="Genomic_DNA"/>
</dbReference>